<evidence type="ECO:0000313" key="2">
    <source>
        <dbReference type="EMBL" id="KPI87703.1"/>
    </source>
</evidence>
<gene>
    <name evidence="2" type="ORF">ABL78_3241</name>
</gene>
<dbReference type="OrthoDB" id="201504at2759"/>
<dbReference type="EMBL" id="LJSK01000077">
    <property type="protein sequence ID" value="KPI87703.1"/>
    <property type="molecule type" value="Genomic_DNA"/>
</dbReference>
<dbReference type="GO" id="GO:0016020">
    <property type="term" value="C:membrane"/>
    <property type="evidence" value="ECO:0007669"/>
    <property type="project" value="TreeGrafter"/>
</dbReference>
<name>A0A0N1HZU3_LEPSE</name>
<dbReference type="AlphaFoldDB" id="A0A0N1HZU3"/>
<evidence type="ECO:0008006" key="4">
    <source>
        <dbReference type="Google" id="ProtNLM"/>
    </source>
</evidence>
<sequence>MDEILSASTASSFCLSGALMLVISFVVFLAAHINANYSWVDRLWSILPVVFTWIHIYYIHRERSSAPTNQSPSAGLPISSAVLYGLVITVWGCRLTFNFFRRGGYSRGGEDYRWNYVRTWRAFAQHPLVWTFFNLVVISLFQTWLLWAITLPVIHFSAAPATVKEVAFAVVMLMLIVLEAVCDEQQWRFHQAKTRTPDQFPYCYGFCVTGVFGYSRHMNIFCEGSIWVMLAVAAQCCGAGSLAWWQWIGCAVLEVLTFFSTAVITEKLSAGKYPGYAIYQSITPMLFPAISSTTDEVLFRLKSKKIWSASQQ</sequence>
<accession>A0A0N1HZU3</accession>
<feature type="transmembrane region" description="Helical" evidence="1">
    <location>
        <begin position="43"/>
        <end position="60"/>
    </location>
</feature>
<comment type="caution">
    <text evidence="2">The sequence shown here is derived from an EMBL/GenBank/DDBJ whole genome shotgun (WGS) entry which is preliminary data.</text>
</comment>
<dbReference type="PANTHER" id="PTHR32251">
    <property type="entry name" value="3-OXO-5-ALPHA-STEROID 4-DEHYDROGENASE"/>
    <property type="match status" value="1"/>
</dbReference>
<keyword evidence="1" id="KW-1133">Transmembrane helix</keyword>
<keyword evidence="1" id="KW-0812">Transmembrane</keyword>
<organism evidence="2 3">
    <name type="scientific">Leptomonas seymouri</name>
    <dbReference type="NCBI Taxonomy" id="5684"/>
    <lineage>
        <taxon>Eukaryota</taxon>
        <taxon>Discoba</taxon>
        <taxon>Euglenozoa</taxon>
        <taxon>Kinetoplastea</taxon>
        <taxon>Metakinetoplastina</taxon>
        <taxon>Trypanosomatida</taxon>
        <taxon>Trypanosomatidae</taxon>
        <taxon>Leishmaniinae</taxon>
        <taxon>Leptomonas</taxon>
    </lineage>
</organism>
<feature type="transmembrane region" description="Helical" evidence="1">
    <location>
        <begin position="166"/>
        <end position="182"/>
    </location>
</feature>
<feature type="transmembrane region" description="Helical" evidence="1">
    <location>
        <begin position="226"/>
        <end position="247"/>
    </location>
</feature>
<dbReference type="Proteomes" id="UP000038009">
    <property type="component" value="Unassembled WGS sequence"/>
</dbReference>
<dbReference type="VEuPathDB" id="TriTrypDB:Lsey_0077_0300"/>
<feature type="transmembrane region" description="Helical" evidence="1">
    <location>
        <begin position="80"/>
        <end position="97"/>
    </location>
</feature>
<reference evidence="2 3" key="1">
    <citation type="journal article" date="2015" name="PLoS Pathog.">
        <title>Leptomonas seymouri: Adaptations to the Dixenous Life Cycle Analyzed by Genome Sequencing, Transcriptome Profiling and Co-infection with Leishmania donovani.</title>
        <authorList>
            <person name="Kraeva N."/>
            <person name="Butenko A."/>
            <person name="Hlavacova J."/>
            <person name="Kostygov A."/>
            <person name="Myskova J."/>
            <person name="Grybchuk D."/>
            <person name="Lestinova T."/>
            <person name="Votypka J."/>
            <person name="Volf P."/>
            <person name="Opperdoes F."/>
            <person name="Flegontov P."/>
            <person name="Lukes J."/>
            <person name="Yurchenko V."/>
        </authorList>
    </citation>
    <scope>NUCLEOTIDE SEQUENCE [LARGE SCALE GENOMIC DNA]</scope>
    <source>
        <strain evidence="2 3">ATCC 30220</strain>
    </source>
</reference>
<dbReference type="InterPro" id="IPR010721">
    <property type="entry name" value="UstE-like"/>
</dbReference>
<proteinExistence type="predicted"/>
<protein>
    <recommendedName>
        <fullName evidence="4">Steroid 5-alpha reductase C-terminal domain-containing protein</fullName>
    </recommendedName>
</protein>
<keyword evidence="3" id="KW-1185">Reference proteome</keyword>
<dbReference type="OMA" id="WRKGGYQ"/>
<evidence type="ECO:0000313" key="3">
    <source>
        <dbReference type="Proteomes" id="UP000038009"/>
    </source>
</evidence>
<keyword evidence="1" id="KW-0472">Membrane</keyword>
<feature type="transmembrane region" description="Helical" evidence="1">
    <location>
        <begin position="6"/>
        <end position="31"/>
    </location>
</feature>
<dbReference type="Gene3D" id="1.20.120.1630">
    <property type="match status" value="1"/>
</dbReference>
<dbReference type="Pfam" id="PF06966">
    <property type="entry name" value="DUF1295"/>
    <property type="match status" value="1"/>
</dbReference>
<feature type="transmembrane region" description="Helical" evidence="1">
    <location>
        <begin position="128"/>
        <end position="154"/>
    </location>
</feature>
<dbReference type="PANTHER" id="PTHR32251:SF23">
    <property type="entry name" value="3-OXO-5-ALPHA-STEROID 4-DEHYDROGENASE (DUF1295)"/>
    <property type="match status" value="1"/>
</dbReference>
<evidence type="ECO:0000256" key="1">
    <source>
        <dbReference type="SAM" id="Phobius"/>
    </source>
</evidence>